<evidence type="ECO:0000313" key="20">
    <source>
        <dbReference type="EMBL" id="CEH16315.1"/>
    </source>
</evidence>
<sequence>MPPPRKIVLALLGCVLVAVHAQAGKRHFAELHRRSTEDVSLTSLFDQLGIKLPFLGAVPSGGDRGSLSFDSDNSNAADADKVARAALRQAERALDGAHKELEDSLHFPLRKLPGSHRIDASALSLLHARQDQQSIMAPFADGGVGWVESFRIAQGLVGKMTLEEKANMTAGANGPCIGSTGSVPRLGIPSLCFSDGPTGVRQALNVSQFPAEVTVGATWDLELVGKRARAIAEEFRDIGVNVMFAPVTGGPLGRSPQGGRNWEGFATDEYLTGRASYVSVKNAQAAGIVAGAKHFIFYEQETSRNVRTILPVLQQPIDSVVDDKTAHELYMVPFAEAIRAGAGQIMCSYNKINGTHACESSKSLAGLLKTELNFQGHVVSDYGGAWSDSTVGLDVLMPGDGLYGVQPNFFGSHGSKLIENVESGKLTEKRLDDMVIRLLTPILQYQGGDLSKLLPNPDQLNVKPAGNKNVQGDHHQIIRQIGTESLTLLKNTVDGKTRSGGATGLPLDLNTIKRIAVSGQDAVSSLDNRKTCNNLGECVLKDFQGVVTTGTGSGSTTPPYIIDPLAAIRSYIAKAGKNKAVTVTSSPNPFVFLGAVWEAKNADVALVFVSATAGESSDRNADLRLDHNGEDLIKAVAAANNNTIVIIHGPGPVIVEDWIDLPGIRTVLYAYYPGQEAGSSPTPVLFGDVSPSGKLPFVMAKKTSDWPANTLVKTLSLNPKATFDEKLLIDWRWLDAKNIAPRFPFGFGLSYTTFSYGEMQAKKQFKADSTSIQRTKEPFASSVSPGDSLYDELFSVNVPITNTGNRTGKEVVQLYLSYPASAIEQPPHVLRGFAKVEIAAGQTRTVSMQLTRKDLSIWDVVQQKWVIPQGTFTLFAAKSSADWTNAKKTSFTV</sequence>
<dbReference type="PANTHER" id="PTHR42715">
    <property type="entry name" value="BETA-GLUCOSIDASE"/>
    <property type="match status" value="1"/>
</dbReference>
<dbReference type="InterPro" id="IPR036962">
    <property type="entry name" value="Glyco_hydro_3_N_sf"/>
</dbReference>
<evidence type="ECO:0000259" key="19">
    <source>
        <dbReference type="SMART" id="SM01217"/>
    </source>
</evidence>
<comment type="subcellular location">
    <subcellularLocation>
        <location evidence="2">Secreted</location>
    </subcellularLocation>
</comment>
<dbReference type="GO" id="GO:0009251">
    <property type="term" value="P:glucan catabolic process"/>
    <property type="evidence" value="ECO:0007669"/>
    <property type="project" value="TreeGrafter"/>
</dbReference>
<feature type="signal peptide" evidence="18">
    <location>
        <begin position="1"/>
        <end position="21"/>
    </location>
</feature>
<dbReference type="InterPro" id="IPR013783">
    <property type="entry name" value="Ig-like_fold"/>
</dbReference>
<keyword evidence="8" id="KW-0378">Hydrolase</keyword>
<dbReference type="EMBL" id="CCYA01000278">
    <property type="protein sequence ID" value="CEH16315.1"/>
    <property type="molecule type" value="Genomic_DNA"/>
</dbReference>
<evidence type="ECO:0000313" key="21">
    <source>
        <dbReference type="Proteomes" id="UP000054845"/>
    </source>
</evidence>
<dbReference type="PANTHER" id="PTHR42715:SF12">
    <property type="entry name" value="BETA-GLUCOSIDASE G-RELATED"/>
    <property type="match status" value="1"/>
</dbReference>
<comment type="function">
    <text evidence="13">Beta-glucosidases are one of a number of cellulolytic enzymes involved in the degradation of cellulosic biomass. Catalyzes the last step releasing glucose from the inhibitory cellobiose.</text>
</comment>
<evidence type="ECO:0000256" key="5">
    <source>
        <dbReference type="ARBA" id="ARBA00012744"/>
    </source>
</evidence>
<dbReference type="STRING" id="401625.A0A0P1BK48"/>
<evidence type="ECO:0000256" key="1">
    <source>
        <dbReference type="ARBA" id="ARBA00000448"/>
    </source>
</evidence>
<dbReference type="SUPFAM" id="SSF51445">
    <property type="entry name" value="(Trans)glycosidases"/>
    <property type="match status" value="1"/>
</dbReference>
<evidence type="ECO:0000256" key="17">
    <source>
        <dbReference type="ARBA" id="ARBA00041808"/>
    </source>
</evidence>
<dbReference type="GO" id="GO:0005576">
    <property type="term" value="C:extracellular region"/>
    <property type="evidence" value="ECO:0007669"/>
    <property type="project" value="UniProtKB-SubCell"/>
</dbReference>
<dbReference type="FunFam" id="3.20.20.300:FF:000002">
    <property type="entry name" value="Probable beta-glucosidase"/>
    <property type="match status" value="1"/>
</dbReference>
<dbReference type="EC" id="3.2.1.21" evidence="5"/>
<evidence type="ECO:0000256" key="12">
    <source>
        <dbReference type="ARBA" id="ARBA00023326"/>
    </source>
</evidence>
<dbReference type="Pfam" id="PF01915">
    <property type="entry name" value="Glyco_hydro_3_C"/>
    <property type="match status" value="1"/>
</dbReference>
<dbReference type="InterPro" id="IPR001764">
    <property type="entry name" value="Glyco_hydro_3_N"/>
</dbReference>
<dbReference type="Gene3D" id="3.20.20.300">
    <property type="entry name" value="Glycoside hydrolase, family 3, N-terminal domain"/>
    <property type="match status" value="1"/>
</dbReference>
<evidence type="ECO:0000256" key="13">
    <source>
        <dbReference type="ARBA" id="ARBA00024983"/>
    </source>
</evidence>
<accession>A0A0P1BK48</accession>
<evidence type="ECO:0000256" key="7">
    <source>
        <dbReference type="ARBA" id="ARBA00022729"/>
    </source>
</evidence>
<dbReference type="SUPFAM" id="SSF52279">
    <property type="entry name" value="Beta-D-glucan exohydrolase, C-terminal domain"/>
    <property type="match status" value="1"/>
</dbReference>
<dbReference type="InterPro" id="IPR026891">
    <property type="entry name" value="Fn3-like"/>
</dbReference>
<keyword evidence="10" id="KW-0119">Carbohydrate metabolism</keyword>
<proteinExistence type="inferred from homology"/>
<dbReference type="InterPro" id="IPR002772">
    <property type="entry name" value="Glyco_hydro_3_C"/>
</dbReference>
<comment type="catalytic activity">
    <reaction evidence="1">
        <text>Hydrolysis of terminal, non-reducing beta-D-glucosyl residues with release of beta-D-glucose.</text>
        <dbReference type="EC" id="3.2.1.21"/>
    </reaction>
</comment>
<name>A0A0P1BK48_9BASI</name>
<dbReference type="Pfam" id="PF14310">
    <property type="entry name" value="Fn3-like"/>
    <property type="match status" value="1"/>
</dbReference>
<evidence type="ECO:0000256" key="9">
    <source>
        <dbReference type="ARBA" id="ARBA00023180"/>
    </source>
</evidence>
<dbReference type="SMART" id="SM01217">
    <property type="entry name" value="Fn3_like"/>
    <property type="match status" value="1"/>
</dbReference>
<keyword evidence="9" id="KW-0325">Glycoprotein</keyword>
<organism evidence="20 21">
    <name type="scientific">Ceraceosorus bombacis</name>
    <dbReference type="NCBI Taxonomy" id="401625"/>
    <lineage>
        <taxon>Eukaryota</taxon>
        <taxon>Fungi</taxon>
        <taxon>Dikarya</taxon>
        <taxon>Basidiomycota</taxon>
        <taxon>Ustilaginomycotina</taxon>
        <taxon>Exobasidiomycetes</taxon>
        <taxon>Ceraceosorales</taxon>
        <taxon>Ceraceosoraceae</taxon>
        <taxon>Ceraceosorus</taxon>
    </lineage>
</organism>
<dbReference type="Gene3D" id="2.60.40.10">
    <property type="entry name" value="Immunoglobulins"/>
    <property type="match status" value="1"/>
</dbReference>
<dbReference type="GO" id="GO:0008422">
    <property type="term" value="F:beta-glucosidase activity"/>
    <property type="evidence" value="ECO:0007669"/>
    <property type="project" value="UniProtKB-EC"/>
</dbReference>
<evidence type="ECO:0000256" key="3">
    <source>
        <dbReference type="ARBA" id="ARBA00004987"/>
    </source>
</evidence>
<reference evidence="20 21" key="1">
    <citation type="submission" date="2014-09" db="EMBL/GenBank/DDBJ databases">
        <authorList>
            <person name="Magalhaes I.L.F."/>
            <person name="Oliveira U."/>
            <person name="Santos F.R."/>
            <person name="Vidigal T.H.D.A."/>
            <person name="Brescovit A.D."/>
            <person name="Santos A.J."/>
        </authorList>
    </citation>
    <scope>NUCLEOTIDE SEQUENCE [LARGE SCALE GENOMIC DNA]</scope>
</reference>
<feature type="domain" description="Fibronectin type III-like" evidence="19">
    <location>
        <begin position="810"/>
        <end position="880"/>
    </location>
</feature>
<evidence type="ECO:0000256" key="18">
    <source>
        <dbReference type="SAM" id="SignalP"/>
    </source>
</evidence>
<evidence type="ECO:0000256" key="2">
    <source>
        <dbReference type="ARBA" id="ARBA00004613"/>
    </source>
</evidence>
<dbReference type="OrthoDB" id="416222at2759"/>
<keyword evidence="12" id="KW-0624">Polysaccharide degradation</keyword>
<evidence type="ECO:0000256" key="4">
    <source>
        <dbReference type="ARBA" id="ARBA00005336"/>
    </source>
</evidence>
<evidence type="ECO:0000256" key="8">
    <source>
        <dbReference type="ARBA" id="ARBA00022801"/>
    </source>
</evidence>
<keyword evidence="11" id="KW-0326">Glycosidase</keyword>
<dbReference type="AlphaFoldDB" id="A0A0P1BK48"/>
<protein>
    <recommendedName>
        <fullName evidence="14">Probable beta-glucosidase G</fullName>
        <ecNumber evidence="5">3.2.1.21</ecNumber>
    </recommendedName>
    <alternativeName>
        <fullName evidence="15">Beta-D-glucoside glucohydrolase G</fullName>
    </alternativeName>
    <alternativeName>
        <fullName evidence="16">Cellobiase G</fullName>
    </alternativeName>
    <alternativeName>
        <fullName evidence="17">Gentiobiase G</fullName>
    </alternativeName>
</protein>
<evidence type="ECO:0000256" key="10">
    <source>
        <dbReference type="ARBA" id="ARBA00023277"/>
    </source>
</evidence>
<evidence type="ECO:0000256" key="6">
    <source>
        <dbReference type="ARBA" id="ARBA00022525"/>
    </source>
</evidence>
<dbReference type="Pfam" id="PF00933">
    <property type="entry name" value="Glyco_hydro_3"/>
    <property type="match status" value="1"/>
</dbReference>
<comment type="similarity">
    <text evidence="4">Belongs to the glycosyl hydrolase 3 family.</text>
</comment>
<keyword evidence="21" id="KW-1185">Reference proteome</keyword>
<feature type="chain" id="PRO_5006059623" description="Probable beta-glucosidase G" evidence="18">
    <location>
        <begin position="22"/>
        <end position="893"/>
    </location>
</feature>
<comment type="pathway">
    <text evidence="3">Glycan metabolism; cellulose degradation.</text>
</comment>
<evidence type="ECO:0000256" key="16">
    <source>
        <dbReference type="ARBA" id="ARBA00041601"/>
    </source>
</evidence>
<keyword evidence="6" id="KW-0964">Secreted</keyword>
<evidence type="ECO:0000256" key="11">
    <source>
        <dbReference type="ARBA" id="ARBA00023295"/>
    </source>
</evidence>
<keyword evidence="7 18" id="KW-0732">Signal</keyword>
<dbReference type="Gene3D" id="3.40.50.1700">
    <property type="entry name" value="Glycoside hydrolase family 3 C-terminal domain"/>
    <property type="match status" value="1"/>
</dbReference>
<evidence type="ECO:0000256" key="15">
    <source>
        <dbReference type="ARBA" id="ARBA00041276"/>
    </source>
</evidence>
<dbReference type="PRINTS" id="PR00133">
    <property type="entry name" value="GLHYDRLASE3"/>
</dbReference>
<dbReference type="InterPro" id="IPR050288">
    <property type="entry name" value="Cellulose_deg_GH3"/>
</dbReference>
<dbReference type="InterPro" id="IPR036881">
    <property type="entry name" value="Glyco_hydro_3_C_sf"/>
</dbReference>
<evidence type="ECO:0000256" key="14">
    <source>
        <dbReference type="ARBA" id="ARBA00039579"/>
    </source>
</evidence>
<dbReference type="Proteomes" id="UP000054845">
    <property type="component" value="Unassembled WGS sequence"/>
</dbReference>
<dbReference type="InterPro" id="IPR017853">
    <property type="entry name" value="GH"/>
</dbReference>